<protein>
    <recommendedName>
        <fullName evidence="5">Transposase Tc1-like domain-containing protein</fullName>
    </recommendedName>
</protein>
<name>A0ABD0RMF0_CIRMR</name>
<evidence type="ECO:0000313" key="3">
    <source>
        <dbReference type="EMBL" id="KAL0199285.1"/>
    </source>
</evidence>
<feature type="non-terminal residue" evidence="3">
    <location>
        <position position="183"/>
    </location>
</feature>
<reference evidence="3 4" key="1">
    <citation type="submission" date="2024-05" db="EMBL/GenBank/DDBJ databases">
        <title>Genome sequencing and assembly of Indian major carp, Cirrhinus mrigala (Hamilton, 1822).</title>
        <authorList>
            <person name="Mohindra V."/>
            <person name="Chowdhury L.M."/>
            <person name="Lal K."/>
            <person name="Jena J.K."/>
        </authorList>
    </citation>
    <scope>NUCLEOTIDE SEQUENCE [LARGE SCALE GENOMIC DNA]</scope>
    <source>
        <strain evidence="3">CM1030</strain>
        <tissue evidence="3">Blood</tissue>
    </source>
</reference>
<dbReference type="EMBL" id="JAMKFB020000003">
    <property type="protein sequence ID" value="KAL0199285.1"/>
    <property type="molecule type" value="Genomic_DNA"/>
</dbReference>
<dbReference type="Pfam" id="PF01498">
    <property type="entry name" value="HTH_Tnp_Tc3_2"/>
    <property type="match status" value="1"/>
</dbReference>
<evidence type="ECO:0000313" key="4">
    <source>
        <dbReference type="Proteomes" id="UP001529510"/>
    </source>
</evidence>
<evidence type="ECO:0008006" key="5">
    <source>
        <dbReference type="Google" id="ProtNLM"/>
    </source>
</evidence>
<gene>
    <name evidence="3" type="ORF">M9458_007825</name>
</gene>
<proteinExistence type="predicted"/>
<feature type="domain" description="Sleeping Beauty transposase HTH" evidence="2">
    <location>
        <begin position="8"/>
        <end position="59"/>
    </location>
</feature>
<feature type="domain" description="Transposase Tc1-like" evidence="1">
    <location>
        <begin position="75"/>
        <end position="136"/>
    </location>
</feature>
<accession>A0ABD0RMF0</accession>
<sequence>MSEQMRIMRSKELPEELRDRTVARHRSGQGYKKISAGLKVFKSTVASIILKWKTFGTTRTLPRAGRPAKLSYRRRRALVREVKKNPKITVAELQRCSREMGESCRKSPITAALHQSGLYGRAARRKPLLSARHMKAHPKDSKMVRNKILWSDETKIELFGLYSKWYFFGENQALLITCPIQSQ</sequence>
<organism evidence="3 4">
    <name type="scientific">Cirrhinus mrigala</name>
    <name type="common">Mrigala</name>
    <dbReference type="NCBI Taxonomy" id="683832"/>
    <lineage>
        <taxon>Eukaryota</taxon>
        <taxon>Metazoa</taxon>
        <taxon>Chordata</taxon>
        <taxon>Craniata</taxon>
        <taxon>Vertebrata</taxon>
        <taxon>Euteleostomi</taxon>
        <taxon>Actinopterygii</taxon>
        <taxon>Neopterygii</taxon>
        <taxon>Teleostei</taxon>
        <taxon>Ostariophysi</taxon>
        <taxon>Cypriniformes</taxon>
        <taxon>Cyprinidae</taxon>
        <taxon>Labeoninae</taxon>
        <taxon>Labeonini</taxon>
        <taxon>Cirrhinus</taxon>
    </lineage>
</organism>
<evidence type="ECO:0000259" key="1">
    <source>
        <dbReference type="Pfam" id="PF01498"/>
    </source>
</evidence>
<dbReference type="Pfam" id="PF25787">
    <property type="entry name" value="HTH_SB"/>
    <property type="match status" value="1"/>
</dbReference>
<dbReference type="InterPro" id="IPR036388">
    <property type="entry name" value="WH-like_DNA-bd_sf"/>
</dbReference>
<dbReference type="InterPro" id="IPR002492">
    <property type="entry name" value="Transposase_Tc1-like"/>
</dbReference>
<dbReference type="Gene3D" id="1.10.10.10">
    <property type="entry name" value="Winged helix-like DNA-binding domain superfamily/Winged helix DNA-binding domain"/>
    <property type="match status" value="1"/>
</dbReference>
<dbReference type="AlphaFoldDB" id="A0ABD0RMF0"/>
<dbReference type="InterPro" id="IPR057667">
    <property type="entry name" value="HTH_SB"/>
</dbReference>
<comment type="caution">
    <text evidence="3">The sequence shown here is derived from an EMBL/GenBank/DDBJ whole genome shotgun (WGS) entry which is preliminary data.</text>
</comment>
<dbReference type="InterPro" id="IPR009057">
    <property type="entry name" value="Homeodomain-like_sf"/>
</dbReference>
<keyword evidence="4" id="KW-1185">Reference proteome</keyword>
<dbReference type="SUPFAM" id="SSF46689">
    <property type="entry name" value="Homeodomain-like"/>
    <property type="match status" value="1"/>
</dbReference>
<dbReference type="Proteomes" id="UP001529510">
    <property type="component" value="Unassembled WGS sequence"/>
</dbReference>
<evidence type="ECO:0000259" key="2">
    <source>
        <dbReference type="Pfam" id="PF25787"/>
    </source>
</evidence>